<name>A0A1M7HV52_RUMFL</name>
<gene>
    <name evidence="1" type="ORF">SAMN04487860_103119</name>
</gene>
<dbReference type="OrthoDB" id="1815687at2"/>
<protein>
    <submittedName>
        <fullName evidence="1">Uncharacterized protein</fullName>
    </submittedName>
</protein>
<proteinExistence type="predicted"/>
<reference evidence="1 2" key="1">
    <citation type="submission" date="2016-11" db="EMBL/GenBank/DDBJ databases">
        <authorList>
            <person name="Jaros S."/>
            <person name="Januszkiewicz K."/>
            <person name="Wedrychowicz H."/>
        </authorList>
    </citation>
    <scope>NUCLEOTIDE SEQUENCE [LARGE SCALE GENOMIC DNA]</scope>
    <source>
        <strain evidence="1 2">Y1</strain>
    </source>
</reference>
<dbReference type="RefSeq" id="WP_072949216.1">
    <property type="nucleotide sequence ID" value="NZ_FRCT01000003.1"/>
</dbReference>
<evidence type="ECO:0000313" key="2">
    <source>
        <dbReference type="Proteomes" id="UP000184394"/>
    </source>
</evidence>
<sequence length="106" mass="11984">MGNFFTSTQIYNGEKLNKEQFIEKFCKKMAEEGYVNCDYVFVEEGLSKLASVIGMNICNITFAADEVDDSDKNIVFLDFKKARSAITMSQGGKTIEKNLRLNMEAN</sequence>
<dbReference type="EMBL" id="FRCT01000003">
    <property type="protein sequence ID" value="SHM32412.1"/>
    <property type="molecule type" value="Genomic_DNA"/>
</dbReference>
<accession>A0A1M7HV52</accession>
<organism evidence="1 2">
    <name type="scientific">Ruminococcus flavefaciens</name>
    <dbReference type="NCBI Taxonomy" id="1265"/>
    <lineage>
        <taxon>Bacteria</taxon>
        <taxon>Bacillati</taxon>
        <taxon>Bacillota</taxon>
        <taxon>Clostridia</taxon>
        <taxon>Eubacteriales</taxon>
        <taxon>Oscillospiraceae</taxon>
        <taxon>Ruminococcus</taxon>
    </lineage>
</organism>
<evidence type="ECO:0000313" key="1">
    <source>
        <dbReference type="EMBL" id="SHM32412.1"/>
    </source>
</evidence>
<dbReference type="AlphaFoldDB" id="A0A1M7HV52"/>
<dbReference type="Proteomes" id="UP000184394">
    <property type="component" value="Unassembled WGS sequence"/>
</dbReference>